<name>A0A3E0WEB4_9MICO</name>
<comment type="caution">
    <text evidence="1">The sequence shown here is derived from an EMBL/GenBank/DDBJ whole genome shotgun (WGS) entry which is preliminary data.</text>
</comment>
<organism evidence="1 2">
    <name type="scientific">Subtercola boreus</name>
    <dbReference type="NCBI Taxonomy" id="120213"/>
    <lineage>
        <taxon>Bacteria</taxon>
        <taxon>Bacillati</taxon>
        <taxon>Actinomycetota</taxon>
        <taxon>Actinomycetes</taxon>
        <taxon>Micrococcales</taxon>
        <taxon>Microbacteriaceae</taxon>
        <taxon>Subtercola</taxon>
    </lineage>
</organism>
<dbReference type="AlphaFoldDB" id="A0A3E0WEB4"/>
<dbReference type="EMBL" id="NBXE01000002">
    <property type="protein sequence ID" value="RFA29654.1"/>
    <property type="molecule type" value="Genomic_DNA"/>
</dbReference>
<sequence>MLRLNARESAIGSLIVSGTSAVAWETTDLIAGAAYADGGTEGTSVSTTGNRALVGYDGPDAIVSLRHLHRLRRALFIGAASGVIGVQLFDGSSFTVSTPNGSPLFVLSLLRVGNLIEFRAEPVTREATPAQLHREFGFSMTPHLTAREPRRR</sequence>
<protein>
    <submittedName>
        <fullName evidence="1">Uncharacterized protein</fullName>
    </submittedName>
</protein>
<reference evidence="1 2" key="1">
    <citation type="submission" date="2017-04" db="EMBL/GenBank/DDBJ databases">
        <title>Comparative genome analysis of Subtercola boreus.</title>
        <authorList>
            <person name="Cho Y.-J."/>
            <person name="Cho A."/>
            <person name="Kim O.-S."/>
            <person name="Lee J.-I."/>
        </authorList>
    </citation>
    <scope>NUCLEOTIDE SEQUENCE [LARGE SCALE GENOMIC DNA]</scope>
    <source>
        <strain evidence="1 2">P28004</strain>
    </source>
</reference>
<proteinExistence type="predicted"/>
<evidence type="ECO:0000313" key="1">
    <source>
        <dbReference type="EMBL" id="RFA29654.1"/>
    </source>
</evidence>
<dbReference type="Proteomes" id="UP000257080">
    <property type="component" value="Unassembled WGS sequence"/>
</dbReference>
<gene>
    <name evidence="1" type="ORF">B7R25_01395</name>
</gene>
<accession>A0A3E0WEB4</accession>
<evidence type="ECO:0000313" key="2">
    <source>
        <dbReference type="Proteomes" id="UP000257080"/>
    </source>
</evidence>